<dbReference type="STRING" id="420998.JDO7802_01737"/>
<keyword evidence="2" id="KW-1185">Reference proteome</keyword>
<name>A0A0M6YH93_9RHOB</name>
<organism evidence="1 2">
    <name type="scientific">Jannaschia donghaensis</name>
    <dbReference type="NCBI Taxonomy" id="420998"/>
    <lineage>
        <taxon>Bacteria</taxon>
        <taxon>Pseudomonadati</taxon>
        <taxon>Pseudomonadota</taxon>
        <taxon>Alphaproteobacteria</taxon>
        <taxon>Rhodobacterales</taxon>
        <taxon>Roseobacteraceae</taxon>
        <taxon>Jannaschia</taxon>
    </lineage>
</organism>
<evidence type="ECO:0000313" key="2">
    <source>
        <dbReference type="Proteomes" id="UP000049222"/>
    </source>
</evidence>
<accession>A0A0M6YH93</accession>
<evidence type="ECO:0000313" key="1">
    <source>
        <dbReference type="EMBL" id="CTQ49721.1"/>
    </source>
</evidence>
<proteinExistence type="predicted"/>
<reference evidence="1 2" key="1">
    <citation type="submission" date="2015-07" db="EMBL/GenBank/DDBJ databases">
        <authorList>
            <person name="Noorani M."/>
        </authorList>
    </citation>
    <scope>NUCLEOTIDE SEQUENCE [LARGE SCALE GENOMIC DNA]</scope>
    <source>
        <strain evidence="1 2">CECT 7802</strain>
    </source>
</reference>
<dbReference type="Proteomes" id="UP000049222">
    <property type="component" value="Unassembled WGS sequence"/>
</dbReference>
<gene>
    <name evidence="1" type="ORF">JDO7802_01737</name>
</gene>
<protein>
    <submittedName>
        <fullName evidence="1">Uncharacterized protein</fullName>
    </submittedName>
</protein>
<dbReference type="InterPro" id="IPR046578">
    <property type="entry name" value="DUF6638"/>
</dbReference>
<dbReference type="OrthoDB" id="8430253at2"/>
<sequence length="439" mass="48796">MNRLIRHGLMFAGLFEVSSPALVERYNRALEHLSGKRTTLDHFHIDLSGFSPEVGDELDDMGYLNPGGCNRQIILLSTQQRNAPLLEMKFSTSATIIRDFIDANEAQLFRLTARDAVAGELQNSVYSVPHPQSLLDIRSVTVEADTTTGIVRDAAKLDTLITRFNEDPDAWWDDVLVAQMIGLARTTGDVTRAPVTFQTPNFRQDDFWTSHHGGLYVFRSVEHPAVLAALPFDASGIDMIDVTDTNAVATFFVRNGLLQPIVEGRGEAAAGILREKLEHLAIDALGHAGHLPDRTDDRALRRAMQTHADALPVAVNALGAMLAWAEGRGDWPRIDSSNPAYFHTMRAAPGPLRDLVNMVLAELAPQDFRQLHICHKPLFYARYRAMPEALKEWVAERLARDYAADKAGVWKHLYAADVPADMPKVKREGWPIANRGPWG</sequence>
<dbReference type="EMBL" id="CXSU01000011">
    <property type="protein sequence ID" value="CTQ49721.1"/>
    <property type="molecule type" value="Genomic_DNA"/>
</dbReference>
<dbReference type="Pfam" id="PF20343">
    <property type="entry name" value="DUF6638"/>
    <property type="match status" value="1"/>
</dbReference>
<dbReference type="RefSeq" id="WP_055084520.1">
    <property type="nucleotide sequence ID" value="NZ_CXSU01000011.1"/>
</dbReference>
<dbReference type="AlphaFoldDB" id="A0A0M6YH93"/>